<accession>W9CS11</accession>
<dbReference type="Gene3D" id="3.40.50.1820">
    <property type="entry name" value="alpha/beta hydrolase"/>
    <property type="match status" value="1"/>
</dbReference>
<evidence type="ECO:0000256" key="11">
    <source>
        <dbReference type="RuleBase" id="RU361263"/>
    </source>
</evidence>
<evidence type="ECO:0000256" key="2">
    <source>
        <dbReference type="ARBA" id="ARBA00007534"/>
    </source>
</evidence>
<dbReference type="EC" id="3.1.1.74" evidence="3 11"/>
<dbReference type="HOGENOM" id="CLU_040058_2_2_1"/>
<keyword evidence="5 11" id="KW-0964">Secreted</keyword>
<feature type="disulfide bond" evidence="10">
    <location>
        <begin position="207"/>
        <end position="214"/>
    </location>
</feature>
<comment type="function">
    <text evidence="11">Catalyzes the hydrolysis of complex carboxylic polyesters found in the cell wall of plants. Degrades cutin, a macromolecule that forms the structure of the plant cuticle.</text>
</comment>
<sequence length="275" mass="28205">MKITLPLLLSLSTLVLAHPLAETDSETTTKIETPASVPEINTEHLANTADFFSSDAAAAAVITTENGLSTDACKPVIMIFARGTNEDGNVGTIAGPPLFTDLRAALTTAKISVQGVAYSANVFGYLAGGDTEGSKTLASLTNQASTKCPSAKLVLGGYSQGAQLVHNAAKTLSAAVSAKIAAVIVFGDPDNGQAVGSVPSSKVLSICHAQDIICTKRGGFTTREFWVFSFSIPALLGGAAWRGEKKLLTAVLIDLTYGIDAATASAFIVKAVGSV</sequence>
<dbReference type="AlphaFoldDB" id="W9CS11"/>
<comment type="caution">
    <text evidence="12">The sequence shown here is derived from an EMBL/GenBank/DDBJ whole genome shotgun (WGS) entry which is preliminary data.</text>
</comment>
<evidence type="ECO:0000256" key="5">
    <source>
        <dbReference type="ARBA" id="ARBA00022525"/>
    </source>
</evidence>
<dbReference type="PROSITE" id="PS00155">
    <property type="entry name" value="CUTINASE_1"/>
    <property type="match status" value="1"/>
</dbReference>
<dbReference type="PANTHER" id="PTHR48250">
    <property type="entry name" value="CUTINASE 2-RELATED"/>
    <property type="match status" value="1"/>
</dbReference>
<dbReference type="Proteomes" id="UP000019487">
    <property type="component" value="Unassembled WGS sequence"/>
</dbReference>
<evidence type="ECO:0000256" key="9">
    <source>
        <dbReference type="ARBA" id="ARBA00034045"/>
    </source>
</evidence>
<evidence type="ECO:0000256" key="7">
    <source>
        <dbReference type="ARBA" id="ARBA00022801"/>
    </source>
</evidence>
<organism evidence="12 13">
    <name type="scientific">Sclerotinia borealis (strain F-4128)</name>
    <dbReference type="NCBI Taxonomy" id="1432307"/>
    <lineage>
        <taxon>Eukaryota</taxon>
        <taxon>Fungi</taxon>
        <taxon>Dikarya</taxon>
        <taxon>Ascomycota</taxon>
        <taxon>Pezizomycotina</taxon>
        <taxon>Leotiomycetes</taxon>
        <taxon>Helotiales</taxon>
        <taxon>Sclerotiniaceae</taxon>
        <taxon>Sclerotinia</taxon>
    </lineage>
</organism>
<comment type="subcellular location">
    <subcellularLocation>
        <location evidence="1 11">Secreted</location>
    </subcellularLocation>
</comment>
<dbReference type="OrthoDB" id="2975078at2759"/>
<comment type="similarity">
    <text evidence="2 11">Belongs to the cutinase family.</text>
</comment>
<evidence type="ECO:0000313" key="13">
    <source>
        <dbReference type="Proteomes" id="UP000019487"/>
    </source>
</evidence>
<evidence type="ECO:0000256" key="10">
    <source>
        <dbReference type="PIRSR" id="PIRSR611150-2"/>
    </source>
</evidence>
<gene>
    <name evidence="12" type="ORF">SBOR_0736</name>
</gene>
<dbReference type="PANTHER" id="PTHR48250:SF2">
    <property type="entry name" value="CUTINASE"/>
    <property type="match status" value="1"/>
</dbReference>
<evidence type="ECO:0000256" key="6">
    <source>
        <dbReference type="ARBA" id="ARBA00022729"/>
    </source>
</evidence>
<feature type="chain" id="PRO_5005151538" description="Cutinase" evidence="11">
    <location>
        <begin position="18"/>
        <end position="275"/>
    </location>
</feature>
<evidence type="ECO:0000256" key="3">
    <source>
        <dbReference type="ARBA" id="ARBA00013095"/>
    </source>
</evidence>
<reference evidence="12 13" key="1">
    <citation type="journal article" date="2014" name="Genome Announc.">
        <title>Draft genome sequence of Sclerotinia borealis, a psychrophilic plant pathogenic fungus.</title>
        <authorList>
            <person name="Mardanov A.V."/>
            <person name="Beletsky A.V."/>
            <person name="Kadnikov V.V."/>
            <person name="Ignatov A.N."/>
            <person name="Ravin N.V."/>
        </authorList>
    </citation>
    <scope>NUCLEOTIDE SEQUENCE [LARGE SCALE GENOMIC DNA]</scope>
    <source>
        <strain evidence="13">F-4157</strain>
    </source>
</reference>
<dbReference type="SMART" id="SM01110">
    <property type="entry name" value="Cutinase"/>
    <property type="match status" value="1"/>
</dbReference>
<evidence type="ECO:0000256" key="4">
    <source>
        <dbReference type="ARBA" id="ARBA00022487"/>
    </source>
</evidence>
<feature type="disulfide bond" evidence="10">
    <location>
        <begin position="73"/>
        <end position="148"/>
    </location>
</feature>
<dbReference type="GO" id="GO:0050525">
    <property type="term" value="F:cutinase activity"/>
    <property type="evidence" value="ECO:0007669"/>
    <property type="project" value="UniProtKB-UniRule"/>
</dbReference>
<dbReference type="InterPro" id="IPR011150">
    <property type="entry name" value="Cutinase_monf"/>
</dbReference>
<evidence type="ECO:0000256" key="1">
    <source>
        <dbReference type="ARBA" id="ARBA00004613"/>
    </source>
</evidence>
<keyword evidence="8 10" id="KW-1015">Disulfide bond</keyword>
<dbReference type="InterPro" id="IPR029058">
    <property type="entry name" value="AB_hydrolase_fold"/>
</dbReference>
<keyword evidence="4 11" id="KW-0719">Serine esterase</keyword>
<dbReference type="GO" id="GO:0005576">
    <property type="term" value="C:extracellular region"/>
    <property type="evidence" value="ECO:0007669"/>
    <property type="project" value="UniProtKB-SubCell"/>
</dbReference>
<feature type="signal peptide" evidence="11">
    <location>
        <begin position="1"/>
        <end position="17"/>
    </location>
</feature>
<dbReference type="GO" id="GO:0016052">
    <property type="term" value="P:carbohydrate catabolic process"/>
    <property type="evidence" value="ECO:0007669"/>
    <property type="project" value="TreeGrafter"/>
</dbReference>
<keyword evidence="13" id="KW-1185">Reference proteome</keyword>
<name>W9CS11_SCLBF</name>
<dbReference type="STRING" id="1432307.W9CS11"/>
<evidence type="ECO:0000256" key="8">
    <source>
        <dbReference type="ARBA" id="ARBA00023157"/>
    </source>
</evidence>
<dbReference type="InterPro" id="IPR000675">
    <property type="entry name" value="Cutinase/axe"/>
</dbReference>
<dbReference type="SUPFAM" id="SSF53474">
    <property type="entry name" value="alpha/beta-Hydrolases"/>
    <property type="match status" value="1"/>
</dbReference>
<dbReference type="Pfam" id="PF01083">
    <property type="entry name" value="Cutinase"/>
    <property type="match status" value="1"/>
</dbReference>
<dbReference type="PRINTS" id="PR00129">
    <property type="entry name" value="CUTINASE"/>
</dbReference>
<keyword evidence="6 11" id="KW-0732">Signal</keyword>
<comment type="catalytic activity">
    <reaction evidence="9 11">
        <text>cutin + H2O = cutin monomers.</text>
        <dbReference type="EC" id="3.1.1.74"/>
    </reaction>
</comment>
<dbReference type="EMBL" id="AYSA01000028">
    <property type="protein sequence ID" value="ESZ98878.1"/>
    <property type="molecule type" value="Genomic_DNA"/>
</dbReference>
<dbReference type="InterPro" id="IPR043580">
    <property type="entry name" value="CUTINASE_1"/>
</dbReference>
<protein>
    <recommendedName>
        <fullName evidence="3 11">Cutinase</fullName>
        <ecNumber evidence="3 11">3.1.1.74</ecNumber>
    </recommendedName>
</protein>
<proteinExistence type="inferred from homology"/>
<keyword evidence="7 11" id="KW-0378">Hydrolase</keyword>
<evidence type="ECO:0000313" key="12">
    <source>
        <dbReference type="EMBL" id="ESZ98878.1"/>
    </source>
</evidence>